<sequence>MGIVGSSFLSTSTLSTIPSHGSSGWYVPPWARLRFFYDSKRIIFEGYQKYKSTVYKVQRWSGWVVLVTGETLVEELHRLPDEVLSLEESARIEMQILHTMGDGVCFNPYHLSLLRSKLPRHLDHLTEELLDEVVPAFEDVIGRLCTEEWMEFNVHNNLTKIVARVFNRILVGLPTCEDPHDYNDVSCRFSVSVYVTSLIINLFPVSVQHLIGRVISRLRSFQNRALKCLEPIIEERKQMMRDFGEASWSDKPNDVLSWLMDEATAEEFETKALATRILAINSATSHTSSYTFMQALLNFASRATYQEPLVREAEEALRNYGWTRDCINSLRLLDSFFKESMRVNGLGSMSFPRKALKDFTLSDGTFIQRGTLVSASFGVHFDEAYYEDSQTFEGFRFATGASVRVNNVMTTTSAKYLPFGHGRHAWYDWMFPGRFLVSYALKAIMVHIITNYDIKLGGDGQRKPDFWFGYHCTPNANAT</sequence>
<proteinExistence type="predicted"/>
<evidence type="ECO:0000313" key="2">
    <source>
        <dbReference type="Proteomes" id="UP000790709"/>
    </source>
</evidence>
<accession>A0ACB8BA29</accession>
<comment type="caution">
    <text evidence="1">The sequence shown here is derived from an EMBL/GenBank/DDBJ whole genome shotgun (WGS) entry which is preliminary data.</text>
</comment>
<protein>
    <submittedName>
        <fullName evidence="1">Cytochrome P450</fullName>
    </submittedName>
</protein>
<name>A0ACB8BA29_9AGAM</name>
<evidence type="ECO:0000313" key="1">
    <source>
        <dbReference type="EMBL" id="KAH7922160.1"/>
    </source>
</evidence>
<gene>
    <name evidence="1" type="ORF">BV22DRAFT_1017799</name>
</gene>
<dbReference type="Proteomes" id="UP000790709">
    <property type="component" value="Unassembled WGS sequence"/>
</dbReference>
<reference evidence="1" key="1">
    <citation type="journal article" date="2021" name="New Phytol.">
        <title>Evolutionary innovations through gain and loss of genes in the ectomycorrhizal Boletales.</title>
        <authorList>
            <person name="Wu G."/>
            <person name="Miyauchi S."/>
            <person name="Morin E."/>
            <person name="Kuo A."/>
            <person name="Drula E."/>
            <person name="Varga T."/>
            <person name="Kohler A."/>
            <person name="Feng B."/>
            <person name="Cao Y."/>
            <person name="Lipzen A."/>
            <person name="Daum C."/>
            <person name="Hundley H."/>
            <person name="Pangilinan J."/>
            <person name="Johnson J."/>
            <person name="Barry K."/>
            <person name="LaButti K."/>
            <person name="Ng V."/>
            <person name="Ahrendt S."/>
            <person name="Min B."/>
            <person name="Choi I.G."/>
            <person name="Park H."/>
            <person name="Plett J.M."/>
            <person name="Magnuson J."/>
            <person name="Spatafora J.W."/>
            <person name="Nagy L.G."/>
            <person name="Henrissat B."/>
            <person name="Grigoriev I.V."/>
            <person name="Yang Z.L."/>
            <person name="Xu J."/>
            <person name="Martin F.M."/>
        </authorList>
    </citation>
    <scope>NUCLEOTIDE SEQUENCE</scope>
    <source>
        <strain evidence="1">KUC20120723A-06</strain>
    </source>
</reference>
<keyword evidence="2" id="KW-1185">Reference proteome</keyword>
<dbReference type="EMBL" id="MU266495">
    <property type="protein sequence ID" value="KAH7922160.1"/>
    <property type="molecule type" value="Genomic_DNA"/>
</dbReference>
<organism evidence="1 2">
    <name type="scientific">Leucogyrophana mollusca</name>
    <dbReference type="NCBI Taxonomy" id="85980"/>
    <lineage>
        <taxon>Eukaryota</taxon>
        <taxon>Fungi</taxon>
        <taxon>Dikarya</taxon>
        <taxon>Basidiomycota</taxon>
        <taxon>Agaricomycotina</taxon>
        <taxon>Agaricomycetes</taxon>
        <taxon>Agaricomycetidae</taxon>
        <taxon>Boletales</taxon>
        <taxon>Boletales incertae sedis</taxon>
        <taxon>Leucogyrophana</taxon>
    </lineage>
</organism>